<accession>A0ABV5F8L3</accession>
<dbReference type="RefSeq" id="WP_379859982.1">
    <property type="nucleotide sequence ID" value="NZ_JBHMFC010000010.1"/>
</dbReference>
<evidence type="ECO:0000256" key="2">
    <source>
        <dbReference type="ARBA" id="ARBA00023239"/>
    </source>
</evidence>
<proteinExistence type="predicted"/>
<sequence>MASFKIHRYVLILFFLLSNTCFAVSPIAIDTTGLARVKQKIHDGTASERTHAAYRALLLKADTFLDIKNPTVMAKTIEPPTGNKHDYLSISRYWWPNPETPNGLPWVRKDGETNPETQTDAVDRKRLGTMAKGVENLSLAYYFSNDERYAKKASSMLKTWFLDEDTHMKPHLEFAQSVPGYSKGRPSGILDGKSIAEIVPNALVLLSKSPHWTKNDTLKLNKWLSDYITWLTESTLGKKENNQQNNHGSWYKFQVATLGFYLGNEPLVKEMVTLAQQSLEEQLDFEGKQTHELQRTRSFFYSCYNLDALTGIAVIGGQVGMDMWHYKTEEGKSLALAVKYLTPFINGQAWPYTDIHGVDFSGLIPTLVRLSKHSESNEFFGLLSQTIAILVEEEKKTGNKNDVLETLILKGAINI</sequence>
<evidence type="ECO:0000256" key="3">
    <source>
        <dbReference type="SAM" id="SignalP"/>
    </source>
</evidence>
<organism evidence="5 6">
    <name type="scientific">Mariniflexile ostreae</name>
    <dbReference type="NCBI Taxonomy" id="1520892"/>
    <lineage>
        <taxon>Bacteria</taxon>
        <taxon>Pseudomonadati</taxon>
        <taxon>Bacteroidota</taxon>
        <taxon>Flavobacteriia</taxon>
        <taxon>Flavobacteriales</taxon>
        <taxon>Flavobacteriaceae</taxon>
        <taxon>Mariniflexile</taxon>
    </lineage>
</organism>
<evidence type="ECO:0000313" key="6">
    <source>
        <dbReference type="Proteomes" id="UP001589585"/>
    </source>
</evidence>
<feature type="signal peptide" evidence="3">
    <location>
        <begin position="1"/>
        <end position="23"/>
    </location>
</feature>
<keyword evidence="6" id="KW-1185">Reference proteome</keyword>
<dbReference type="SUPFAM" id="SSF48230">
    <property type="entry name" value="Chondroitin AC/alginate lyase"/>
    <property type="match status" value="1"/>
</dbReference>
<dbReference type="EMBL" id="JBHMFC010000010">
    <property type="protein sequence ID" value="MFB9055792.1"/>
    <property type="molecule type" value="Genomic_DNA"/>
</dbReference>
<evidence type="ECO:0000259" key="4">
    <source>
        <dbReference type="Pfam" id="PF05426"/>
    </source>
</evidence>
<dbReference type="Gene3D" id="1.50.10.100">
    <property type="entry name" value="Chondroitin AC/alginate lyase"/>
    <property type="match status" value="1"/>
</dbReference>
<name>A0ABV5F8L3_9FLAO</name>
<evidence type="ECO:0000256" key="1">
    <source>
        <dbReference type="ARBA" id="ARBA00022729"/>
    </source>
</evidence>
<comment type="caution">
    <text evidence="5">The sequence shown here is derived from an EMBL/GenBank/DDBJ whole genome shotgun (WGS) entry which is preliminary data.</text>
</comment>
<dbReference type="Pfam" id="PF05426">
    <property type="entry name" value="Alginate_lyase"/>
    <property type="match status" value="1"/>
</dbReference>
<dbReference type="InterPro" id="IPR008397">
    <property type="entry name" value="Alginate_lyase_dom"/>
</dbReference>
<feature type="chain" id="PRO_5047223476" evidence="3">
    <location>
        <begin position="24"/>
        <end position="415"/>
    </location>
</feature>
<keyword evidence="2 5" id="KW-0456">Lyase</keyword>
<protein>
    <submittedName>
        <fullName evidence="5">Alginate lyase family protein</fullName>
    </submittedName>
</protein>
<evidence type="ECO:0000313" key="5">
    <source>
        <dbReference type="EMBL" id="MFB9055792.1"/>
    </source>
</evidence>
<keyword evidence="1 3" id="KW-0732">Signal</keyword>
<dbReference type="GO" id="GO:0016829">
    <property type="term" value="F:lyase activity"/>
    <property type="evidence" value="ECO:0007669"/>
    <property type="project" value="UniProtKB-KW"/>
</dbReference>
<dbReference type="InterPro" id="IPR008929">
    <property type="entry name" value="Chondroitin_lyas"/>
</dbReference>
<reference evidence="5 6" key="1">
    <citation type="submission" date="2024-09" db="EMBL/GenBank/DDBJ databases">
        <authorList>
            <person name="Sun Q."/>
            <person name="Mori K."/>
        </authorList>
    </citation>
    <scope>NUCLEOTIDE SEQUENCE [LARGE SCALE GENOMIC DNA]</scope>
    <source>
        <strain evidence="5 6">CECT 8622</strain>
    </source>
</reference>
<gene>
    <name evidence="5" type="ORF">ACFFU9_03465</name>
</gene>
<dbReference type="Proteomes" id="UP001589585">
    <property type="component" value="Unassembled WGS sequence"/>
</dbReference>
<feature type="domain" description="Alginate lyase" evidence="4">
    <location>
        <begin position="71"/>
        <end position="348"/>
    </location>
</feature>